<keyword evidence="1" id="KW-0862">Zinc</keyword>
<dbReference type="PROSITE" id="PS50089">
    <property type="entry name" value="ZF_RING_2"/>
    <property type="match status" value="1"/>
</dbReference>
<evidence type="ECO:0000313" key="5">
    <source>
        <dbReference type="Proteomes" id="UP000554235"/>
    </source>
</evidence>
<feature type="domain" description="RING-type" evidence="3">
    <location>
        <begin position="35"/>
        <end position="93"/>
    </location>
</feature>
<dbReference type="Gene3D" id="3.30.40.10">
    <property type="entry name" value="Zinc/RING finger domain, C3HC4 (zinc finger)"/>
    <property type="match status" value="1"/>
</dbReference>
<dbReference type="InterPro" id="IPR013083">
    <property type="entry name" value="Znf_RING/FYVE/PHD"/>
</dbReference>
<dbReference type="EMBL" id="JAADYS010000289">
    <property type="protein sequence ID" value="KAF4470818.1"/>
    <property type="molecule type" value="Genomic_DNA"/>
</dbReference>
<dbReference type="SUPFAM" id="SSF57850">
    <property type="entry name" value="RING/U-box"/>
    <property type="match status" value="1"/>
</dbReference>
<dbReference type="SMART" id="SM00184">
    <property type="entry name" value="RING"/>
    <property type="match status" value="1"/>
</dbReference>
<organism evidence="4 5">
    <name type="scientific">Fusarium albosuccineum</name>
    <dbReference type="NCBI Taxonomy" id="1237068"/>
    <lineage>
        <taxon>Eukaryota</taxon>
        <taxon>Fungi</taxon>
        <taxon>Dikarya</taxon>
        <taxon>Ascomycota</taxon>
        <taxon>Pezizomycotina</taxon>
        <taxon>Sordariomycetes</taxon>
        <taxon>Hypocreomycetidae</taxon>
        <taxon>Hypocreales</taxon>
        <taxon>Nectriaceae</taxon>
        <taxon>Fusarium</taxon>
        <taxon>Fusarium decemcellulare species complex</taxon>
    </lineage>
</organism>
<keyword evidence="1" id="KW-0863">Zinc-finger</keyword>
<evidence type="ECO:0000313" key="4">
    <source>
        <dbReference type="EMBL" id="KAF4470818.1"/>
    </source>
</evidence>
<accession>A0A8H4LNH2</accession>
<proteinExistence type="predicted"/>
<dbReference type="InterPro" id="IPR001841">
    <property type="entry name" value="Znf_RING"/>
</dbReference>
<gene>
    <name evidence="4" type="ORF">FALBO_2278</name>
</gene>
<protein>
    <recommendedName>
        <fullName evidence="3">RING-type domain-containing protein</fullName>
    </recommendedName>
</protein>
<feature type="compositionally biased region" description="Basic residues" evidence="2">
    <location>
        <begin position="250"/>
        <end position="273"/>
    </location>
</feature>
<dbReference type="Proteomes" id="UP000554235">
    <property type="component" value="Unassembled WGS sequence"/>
</dbReference>
<evidence type="ECO:0000259" key="3">
    <source>
        <dbReference type="PROSITE" id="PS50089"/>
    </source>
</evidence>
<reference evidence="4 5" key="1">
    <citation type="submission" date="2020-01" db="EMBL/GenBank/DDBJ databases">
        <title>Identification and distribution of gene clusters putatively required for synthesis of sphingolipid metabolism inhibitors in phylogenetically diverse species of the filamentous fungus Fusarium.</title>
        <authorList>
            <person name="Kim H.-S."/>
            <person name="Busman M."/>
            <person name="Brown D.W."/>
            <person name="Divon H."/>
            <person name="Uhlig S."/>
            <person name="Proctor R.H."/>
        </authorList>
    </citation>
    <scope>NUCLEOTIDE SEQUENCE [LARGE SCALE GENOMIC DNA]</scope>
    <source>
        <strain evidence="4 5">NRRL 20459</strain>
    </source>
</reference>
<keyword evidence="1" id="KW-0479">Metal-binding</keyword>
<dbReference type="Pfam" id="PF13920">
    <property type="entry name" value="zf-C3HC4_3"/>
    <property type="match status" value="1"/>
</dbReference>
<name>A0A8H4LNH2_9HYPO</name>
<comment type="caution">
    <text evidence="4">The sequence shown here is derived from an EMBL/GenBank/DDBJ whole genome shotgun (WGS) entry which is preliminary data.</text>
</comment>
<feature type="region of interest" description="Disordered" evidence="2">
    <location>
        <begin position="243"/>
        <end position="317"/>
    </location>
</feature>
<feature type="compositionally biased region" description="Basic residues" evidence="2">
    <location>
        <begin position="299"/>
        <end position="308"/>
    </location>
</feature>
<evidence type="ECO:0000256" key="2">
    <source>
        <dbReference type="SAM" id="MobiDB-lite"/>
    </source>
</evidence>
<dbReference type="OrthoDB" id="654191at2759"/>
<sequence>MSDNEPTGESFWPVIKHQIHTNTQAPGPSPIKPQCPICLEDMSVVTFPDPTRPGEEPRRAYLVPCGHIVCKPCHDTARSALGLGEQNKCPVCRTPLQCTRCGHHALRGKVPTAGGPVHLVDLLDLTMPEGGAFQSRCPECVAGDAFLDKVDAGDLPADIADIETGFVSFIYHTIESMEEQHRQVGKNDLLSVFRTILDAEWDKLMRHRDEVTEQINQEHRMVNPCCWFGDICLRTVHPGQQQAIPGAHPAHGHGHAHAGPAHAHRYGHAHAHAHAGPAAHRPAHAHGHAHGHAGPPPAYHHHHYHHHPGPWNDRPGQ</sequence>
<keyword evidence="5" id="KW-1185">Reference proteome</keyword>
<evidence type="ECO:0000256" key="1">
    <source>
        <dbReference type="PROSITE-ProRule" id="PRU00175"/>
    </source>
</evidence>
<dbReference type="GO" id="GO:0008270">
    <property type="term" value="F:zinc ion binding"/>
    <property type="evidence" value="ECO:0007669"/>
    <property type="project" value="UniProtKB-KW"/>
</dbReference>
<feature type="compositionally biased region" description="Basic residues" evidence="2">
    <location>
        <begin position="281"/>
        <end position="291"/>
    </location>
</feature>
<dbReference type="AlphaFoldDB" id="A0A8H4LNH2"/>